<proteinExistence type="predicted"/>
<dbReference type="InterPro" id="IPR036663">
    <property type="entry name" value="Fumarylacetoacetase_C_sf"/>
</dbReference>
<dbReference type="EMBL" id="LWQS01000038">
    <property type="protein sequence ID" value="OAN47273.1"/>
    <property type="molecule type" value="Genomic_DNA"/>
</dbReference>
<keyword evidence="4" id="KW-1185">Reference proteome</keyword>
<protein>
    <submittedName>
        <fullName evidence="3">2-hydroxypenta-2,4-dienoate hydratase</fullName>
    </submittedName>
</protein>
<dbReference type="STRING" id="1707952.A6A03_00565"/>
<accession>A0A178MFC5</accession>
<dbReference type="RefSeq" id="WP_066784193.1">
    <property type="nucleotide sequence ID" value="NZ_LWQS01000038.1"/>
</dbReference>
<name>A0A178MFC5_9CHLR</name>
<dbReference type="OrthoDB" id="9792137at2"/>
<sequence length="268" mass="29007">MPEQPVTEAVIAELAQRLDRAWEERFTIAPLTESAGISDAATAYRIQTHWTELRLGRGERIIGRKIGLTSKAVQEQMGVNEPDYGTLWASRYFPAVGGRAEAPFEVFLQPRVEGEIAFLIGETLDWPDITPQQVLAATEALAAAIEIVDSRIERWRIKLADTIADNASYGGLTIGAWSKALRSSDLRTIGMVMSHNGRPAVFGTGAAALGHPALAVAWLANTLRSFGIPLRAGDIVISGALAATIPAQRGDLFVLEMHGQPPISLRFV</sequence>
<reference evidence="3 4" key="1">
    <citation type="submission" date="2016-04" db="EMBL/GenBank/DDBJ databases">
        <title>Chloroflexus islandicus sp. nov., a thermophilic filamentous anoxygenic phototrophic bacterium from geyser Strokkur (Iceland).</title>
        <authorList>
            <person name="Gaisin V.A."/>
            <person name="Kalashnikov A.M."/>
            <person name="Sukhacheva M.V."/>
            <person name="Grouzdev D.S."/>
            <person name="Ivanov T.M."/>
            <person name="Kuznetsov B."/>
            <person name="Gorlenko V.M."/>
        </authorList>
    </citation>
    <scope>NUCLEOTIDE SEQUENCE [LARGE SCALE GENOMIC DNA]</scope>
    <source>
        <strain evidence="4">isl-2</strain>
    </source>
</reference>
<feature type="domain" description="Fumarylacetoacetase-like C-terminal" evidence="2">
    <location>
        <begin position="109"/>
        <end position="263"/>
    </location>
</feature>
<evidence type="ECO:0000256" key="1">
    <source>
        <dbReference type="ARBA" id="ARBA00023239"/>
    </source>
</evidence>
<organism evidence="3 4">
    <name type="scientific">Chloroflexus islandicus</name>
    <dbReference type="NCBI Taxonomy" id="1707952"/>
    <lineage>
        <taxon>Bacteria</taxon>
        <taxon>Bacillati</taxon>
        <taxon>Chloroflexota</taxon>
        <taxon>Chloroflexia</taxon>
        <taxon>Chloroflexales</taxon>
        <taxon>Chloroflexineae</taxon>
        <taxon>Chloroflexaceae</taxon>
        <taxon>Chloroflexus</taxon>
    </lineage>
</organism>
<dbReference type="AlphaFoldDB" id="A0A178MFC5"/>
<dbReference type="InterPro" id="IPR011234">
    <property type="entry name" value="Fumarylacetoacetase-like_C"/>
</dbReference>
<gene>
    <name evidence="3" type="ORF">A6A03_00565</name>
</gene>
<keyword evidence="1" id="KW-0456">Lyase</keyword>
<comment type="caution">
    <text evidence="3">The sequence shown here is derived from an EMBL/GenBank/DDBJ whole genome shotgun (WGS) entry which is preliminary data.</text>
</comment>
<dbReference type="Gene3D" id="3.90.850.10">
    <property type="entry name" value="Fumarylacetoacetase-like, C-terminal domain"/>
    <property type="match status" value="1"/>
</dbReference>
<dbReference type="SUPFAM" id="SSF56529">
    <property type="entry name" value="FAH"/>
    <property type="match status" value="1"/>
</dbReference>
<dbReference type="Pfam" id="PF01557">
    <property type="entry name" value="FAA_hydrolase"/>
    <property type="match status" value="1"/>
</dbReference>
<evidence type="ECO:0000259" key="2">
    <source>
        <dbReference type="Pfam" id="PF01557"/>
    </source>
</evidence>
<dbReference type="GO" id="GO:0005737">
    <property type="term" value="C:cytoplasm"/>
    <property type="evidence" value="ECO:0007669"/>
    <property type="project" value="TreeGrafter"/>
</dbReference>
<dbReference type="GO" id="GO:0008684">
    <property type="term" value="F:2-oxopent-4-enoate hydratase activity"/>
    <property type="evidence" value="ECO:0007669"/>
    <property type="project" value="TreeGrafter"/>
</dbReference>
<evidence type="ECO:0000313" key="4">
    <source>
        <dbReference type="Proteomes" id="UP000078287"/>
    </source>
</evidence>
<dbReference type="PANTHER" id="PTHR30143">
    <property type="entry name" value="ACID HYDRATASE"/>
    <property type="match status" value="1"/>
</dbReference>
<evidence type="ECO:0000313" key="3">
    <source>
        <dbReference type="EMBL" id="OAN47273.1"/>
    </source>
</evidence>
<dbReference type="Proteomes" id="UP000078287">
    <property type="component" value="Unassembled WGS sequence"/>
</dbReference>
<dbReference type="PANTHER" id="PTHR30143:SF0">
    <property type="entry name" value="2-KETO-4-PENTENOATE HYDRATASE"/>
    <property type="match status" value="1"/>
</dbReference>
<dbReference type="InterPro" id="IPR050772">
    <property type="entry name" value="Hydratase-Decarb/MhpD_sf"/>
</dbReference>